<name>A0A1G9UB54_9GAMM</name>
<dbReference type="OrthoDB" id="9793175at2"/>
<keyword evidence="5 6" id="KW-0732">Signal</keyword>
<sequence length="306" mass="32865">MSLSLLSRRPLMALMMALLTTAAHAHSVETAHGPVEVDVDPQRVVTLHEGALDTALAAGVTPLGAVTTRGGDGVARYLDGYLDEIAIVGVVREINIEAVLSQQPDLILASPQLSDEQYALLSRIAPTVVPPAQGFVREAWKEDARLYARALGREDRVDEAIADVERRAADMAQAIEERGVDTGATLVRWMPQGPLVMSSQLFSTGILAAAGLEVHDGGLVPEHAGHSDPLSLENLSRIDDDWLFLATLNEDGEEALASARRSPAFERLDVVQRERVVSVDGQLWSSAQGPLAAQAILDDLERVLLP</sequence>
<evidence type="ECO:0000256" key="4">
    <source>
        <dbReference type="ARBA" id="ARBA00022496"/>
    </source>
</evidence>
<gene>
    <name evidence="8" type="ORF">SAMN05192555_1154</name>
</gene>
<dbReference type="PROSITE" id="PS50983">
    <property type="entry name" value="FE_B12_PBP"/>
    <property type="match status" value="1"/>
</dbReference>
<accession>A0A1G9UB54</accession>
<comment type="subcellular location">
    <subcellularLocation>
        <location evidence="1">Cell envelope</location>
    </subcellularLocation>
</comment>
<dbReference type="Gene3D" id="3.40.50.1980">
    <property type="entry name" value="Nitrogenase molybdenum iron protein domain"/>
    <property type="match status" value="2"/>
</dbReference>
<reference evidence="9" key="1">
    <citation type="submission" date="2016-10" db="EMBL/GenBank/DDBJ databases">
        <authorList>
            <person name="Varghese N."/>
            <person name="Submissions S."/>
        </authorList>
    </citation>
    <scope>NUCLEOTIDE SEQUENCE [LARGE SCALE GENOMIC DNA]</scope>
    <source>
        <strain evidence="9">AAP</strain>
    </source>
</reference>
<evidence type="ECO:0000256" key="3">
    <source>
        <dbReference type="ARBA" id="ARBA00022448"/>
    </source>
</evidence>
<feature type="domain" description="Fe/B12 periplasmic-binding" evidence="7">
    <location>
        <begin position="43"/>
        <end position="306"/>
    </location>
</feature>
<keyword evidence="4" id="KW-0406">Ion transport</keyword>
<evidence type="ECO:0000256" key="6">
    <source>
        <dbReference type="SAM" id="SignalP"/>
    </source>
</evidence>
<evidence type="ECO:0000313" key="9">
    <source>
        <dbReference type="Proteomes" id="UP000199107"/>
    </source>
</evidence>
<evidence type="ECO:0000256" key="5">
    <source>
        <dbReference type="ARBA" id="ARBA00022729"/>
    </source>
</evidence>
<keyword evidence="4" id="KW-0408">Iron</keyword>
<dbReference type="AlphaFoldDB" id="A0A1G9UB54"/>
<evidence type="ECO:0000256" key="2">
    <source>
        <dbReference type="ARBA" id="ARBA00008814"/>
    </source>
</evidence>
<dbReference type="PANTHER" id="PTHR30532:SF1">
    <property type="entry name" value="IRON(3+)-HYDROXAMATE-BINDING PROTEIN FHUD"/>
    <property type="match status" value="1"/>
</dbReference>
<dbReference type="GO" id="GO:0030288">
    <property type="term" value="C:outer membrane-bounded periplasmic space"/>
    <property type="evidence" value="ECO:0007669"/>
    <property type="project" value="TreeGrafter"/>
</dbReference>
<keyword evidence="9" id="KW-1185">Reference proteome</keyword>
<proteinExistence type="inferred from homology"/>
<dbReference type="CDD" id="cd01146">
    <property type="entry name" value="FhuD"/>
    <property type="match status" value="1"/>
</dbReference>
<dbReference type="InterPro" id="IPR051313">
    <property type="entry name" value="Bact_iron-sidero_bind"/>
</dbReference>
<evidence type="ECO:0000256" key="1">
    <source>
        <dbReference type="ARBA" id="ARBA00004196"/>
    </source>
</evidence>
<evidence type="ECO:0000259" key="7">
    <source>
        <dbReference type="PROSITE" id="PS50983"/>
    </source>
</evidence>
<keyword evidence="3" id="KW-0813">Transport</keyword>
<protein>
    <submittedName>
        <fullName evidence="8">Iron complex transport system substrate-binding protein</fullName>
    </submittedName>
</protein>
<dbReference type="Proteomes" id="UP000199107">
    <property type="component" value="Unassembled WGS sequence"/>
</dbReference>
<dbReference type="SUPFAM" id="SSF53807">
    <property type="entry name" value="Helical backbone' metal receptor"/>
    <property type="match status" value="1"/>
</dbReference>
<feature type="signal peptide" evidence="6">
    <location>
        <begin position="1"/>
        <end position="25"/>
    </location>
</feature>
<keyword evidence="4" id="KW-0410">Iron transport</keyword>
<dbReference type="InterPro" id="IPR002491">
    <property type="entry name" value="ABC_transptr_periplasmic_BD"/>
</dbReference>
<dbReference type="RefSeq" id="WP_089659777.1">
    <property type="nucleotide sequence ID" value="NZ_FNGH01000015.1"/>
</dbReference>
<dbReference type="PANTHER" id="PTHR30532">
    <property type="entry name" value="IRON III DICITRATE-BINDING PERIPLASMIC PROTEIN"/>
    <property type="match status" value="1"/>
</dbReference>
<dbReference type="STRING" id="48727.SAMN05192555_1154"/>
<dbReference type="GO" id="GO:1901678">
    <property type="term" value="P:iron coordination entity transport"/>
    <property type="evidence" value="ECO:0007669"/>
    <property type="project" value="UniProtKB-ARBA"/>
</dbReference>
<organism evidence="8 9">
    <name type="scientific">Franzmannia pantelleriensis</name>
    <dbReference type="NCBI Taxonomy" id="48727"/>
    <lineage>
        <taxon>Bacteria</taxon>
        <taxon>Pseudomonadati</taxon>
        <taxon>Pseudomonadota</taxon>
        <taxon>Gammaproteobacteria</taxon>
        <taxon>Oceanospirillales</taxon>
        <taxon>Halomonadaceae</taxon>
        <taxon>Franzmannia</taxon>
    </lineage>
</organism>
<evidence type="ECO:0000313" key="8">
    <source>
        <dbReference type="EMBL" id="SDM56765.1"/>
    </source>
</evidence>
<dbReference type="Pfam" id="PF01497">
    <property type="entry name" value="Peripla_BP_2"/>
    <property type="match status" value="1"/>
</dbReference>
<dbReference type="EMBL" id="FNGH01000015">
    <property type="protein sequence ID" value="SDM56765.1"/>
    <property type="molecule type" value="Genomic_DNA"/>
</dbReference>
<feature type="chain" id="PRO_5011461458" evidence="6">
    <location>
        <begin position="26"/>
        <end position="306"/>
    </location>
</feature>
<comment type="similarity">
    <text evidence="2">Belongs to the bacterial solute-binding protein 8 family.</text>
</comment>